<dbReference type="InterPro" id="IPR037523">
    <property type="entry name" value="VOC_core"/>
</dbReference>
<dbReference type="Proteomes" id="UP000321749">
    <property type="component" value="Unassembled WGS sequence"/>
</dbReference>
<evidence type="ECO:0000313" key="3">
    <source>
        <dbReference type="Proteomes" id="UP000321749"/>
    </source>
</evidence>
<comment type="caution">
    <text evidence="2">The sequence shown here is derived from an EMBL/GenBank/DDBJ whole genome shotgun (WGS) entry which is preliminary data.</text>
</comment>
<protein>
    <recommendedName>
        <fullName evidence="1">VOC domain-containing protein</fullName>
    </recommendedName>
</protein>
<keyword evidence="3" id="KW-1185">Reference proteome</keyword>
<name>A0AA87RIX9_9MICO</name>
<dbReference type="InterPro" id="IPR029068">
    <property type="entry name" value="Glyas_Bleomycin-R_OHBP_Dase"/>
</dbReference>
<dbReference type="AlphaFoldDB" id="A0AA87RIX9"/>
<proteinExistence type="predicted"/>
<accession>A0AA87RIX9</accession>
<sequence>MRTVFQFAPTSDLRRAAAFYRDTLGLEEAWRDGDDTIAFALPDQLQVMVSTTAQPAGPMYLVTDLAAWIDAHAEVRVVVERYDIPGGAVAGFADADDNVFYVFDQPAA</sequence>
<reference evidence="2 3" key="1">
    <citation type="submission" date="2019-07" db="EMBL/GenBank/DDBJ databases">
        <title>Whole genome shotgun sequence of Agrococcus baldri NBRC 103055.</title>
        <authorList>
            <person name="Hosoyama A."/>
            <person name="Uohara A."/>
            <person name="Ohji S."/>
            <person name="Ichikawa N."/>
        </authorList>
    </citation>
    <scope>NUCLEOTIDE SEQUENCE [LARGE SCALE GENOMIC DNA]</scope>
    <source>
        <strain evidence="2 3">NBRC 103055</strain>
    </source>
</reference>
<feature type="domain" description="VOC" evidence="1">
    <location>
        <begin position="2"/>
        <end position="105"/>
    </location>
</feature>
<dbReference type="SUPFAM" id="SSF54593">
    <property type="entry name" value="Glyoxalase/Bleomycin resistance protein/Dihydroxybiphenyl dioxygenase"/>
    <property type="match status" value="1"/>
</dbReference>
<dbReference type="InterPro" id="IPR004360">
    <property type="entry name" value="Glyas_Fos-R_dOase_dom"/>
</dbReference>
<dbReference type="Gene3D" id="3.10.180.10">
    <property type="entry name" value="2,3-Dihydroxybiphenyl 1,2-Dioxygenase, domain 1"/>
    <property type="match status" value="1"/>
</dbReference>
<organism evidence="2 3">
    <name type="scientific">Agrococcus baldri</name>
    <dbReference type="NCBI Taxonomy" id="153730"/>
    <lineage>
        <taxon>Bacteria</taxon>
        <taxon>Bacillati</taxon>
        <taxon>Actinomycetota</taxon>
        <taxon>Actinomycetes</taxon>
        <taxon>Micrococcales</taxon>
        <taxon>Microbacteriaceae</taxon>
        <taxon>Agrococcus</taxon>
    </lineage>
</organism>
<evidence type="ECO:0000313" key="2">
    <source>
        <dbReference type="EMBL" id="GEK79032.1"/>
    </source>
</evidence>
<dbReference type="PROSITE" id="PS51819">
    <property type="entry name" value="VOC"/>
    <property type="match status" value="1"/>
</dbReference>
<gene>
    <name evidence="2" type="ORF">ABA31_03830</name>
</gene>
<evidence type="ECO:0000259" key="1">
    <source>
        <dbReference type="PROSITE" id="PS51819"/>
    </source>
</evidence>
<dbReference type="EMBL" id="BJUU01000002">
    <property type="protein sequence ID" value="GEK79032.1"/>
    <property type="molecule type" value="Genomic_DNA"/>
</dbReference>
<dbReference type="Pfam" id="PF00903">
    <property type="entry name" value="Glyoxalase"/>
    <property type="match status" value="1"/>
</dbReference>
<dbReference type="RefSeq" id="WP_146792426.1">
    <property type="nucleotide sequence ID" value="NZ_BJUU01000002.1"/>
</dbReference>